<reference evidence="9 10" key="1">
    <citation type="submission" date="2019-04" db="EMBL/GenBank/DDBJ databases">
        <authorList>
            <consortium name="Wellcome Sanger Institute Data Sharing"/>
        </authorList>
    </citation>
    <scope>NUCLEOTIDE SEQUENCE [LARGE SCALE GENOMIC DNA]</scope>
</reference>
<reference evidence="9" key="2">
    <citation type="submission" date="2025-08" db="UniProtKB">
        <authorList>
            <consortium name="Ensembl"/>
        </authorList>
    </citation>
    <scope>IDENTIFICATION</scope>
</reference>
<organism evidence="9 10">
    <name type="scientific">Scleropages formosus</name>
    <name type="common">Asian bonytongue</name>
    <name type="synonym">Osteoglossum formosum</name>
    <dbReference type="NCBI Taxonomy" id="113540"/>
    <lineage>
        <taxon>Eukaryota</taxon>
        <taxon>Metazoa</taxon>
        <taxon>Chordata</taxon>
        <taxon>Craniata</taxon>
        <taxon>Vertebrata</taxon>
        <taxon>Euteleostomi</taxon>
        <taxon>Actinopterygii</taxon>
        <taxon>Neopterygii</taxon>
        <taxon>Teleostei</taxon>
        <taxon>Osteoglossocephala</taxon>
        <taxon>Osteoglossomorpha</taxon>
        <taxon>Osteoglossiformes</taxon>
        <taxon>Osteoglossidae</taxon>
        <taxon>Scleropages</taxon>
    </lineage>
</organism>
<evidence type="ECO:0000256" key="3">
    <source>
        <dbReference type="ARBA" id="ARBA00023136"/>
    </source>
</evidence>
<dbReference type="GeneTree" id="ENSGT00940000153377"/>
<dbReference type="CTD" id="100287284"/>
<dbReference type="InterPro" id="IPR013980">
    <property type="entry name" value="MANSC_dom"/>
</dbReference>
<dbReference type="AlphaFoldDB" id="A0A8C9R2C3"/>
<keyword evidence="3 6" id="KW-0472">Membrane</keyword>
<dbReference type="KEGG" id="sfm:108935988"/>
<gene>
    <name evidence="9" type="primary">mansc4</name>
</gene>
<keyword evidence="6" id="KW-1133">Transmembrane helix</keyword>
<dbReference type="Proteomes" id="UP000694397">
    <property type="component" value="Chromosome 5"/>
</dbReference>
<evidence type="ECO:0000256" key="5">
    <source>
        <dbReference type="SAM" id="MobiDB-lite"/>
    </source>
</evidence>
<feature type="region of interest" description="Disordered" evidence="5">
    <location>
        <begin position="387"/>
        <end position="438"/>
    </location>
</feature>
<evidence type="ECO:0000256" key="6">
    <source>
        <dbReference type="SAM" id="Phobius"/>
    </source>
</evidence>
<feature type="compositionally biased region" description="Low complexity" evidence="5">
    <location>
        <begin position="387"/>
        <end position="418"/>
    </location>
</feature>
<dbReference type="GO" id="GO:0060429">
    <property type="term" value="P:epithelium development"/>
    <property type="evidence" value="ECO:0007669"/>
    <property type="project" value="TreeGrafter"/>
</dbReference>
<dbReference type="PROSITE" id="PS50986">
    <property type="entry name" value="MANSC"/>
    <property type="match status" value="1"/>
</dbReference>
<keyword evidence="6" id="KW-0812">Transmembrane</keyword>
<feature type="transmembrane region" description="Helical" evidence="6">
    <location>
        <begin position="506"/>
        <end position="530"/>
    </location>
</feature>
<dbReference type="PANTHER" id="PTHR46750">
    <property type="entry name" value="KUNITZ-TYPE PROTEASE INHIBITOR 1"/>
    <property type="match status" value="1"/>
</dbReference>
<evidence type="ECO:0000313" key="10">
    <source>
        <dbReference type="Proteomes" id="UP000694397"/>
    </source>
</evidence>
<sequence length="561" mass="60098">MTATWRLLLVLSVACGAEATCSPTTFYRNCWIRRFPGLLIDVDASARRGAQLLRTYQEDSAVKCSRTCCLSRNFSCNLAVFHYDTAQESVNCFHLHCPTLESCILKHRGNVILYNITAGADPDLLVFGKYFSTVRAWPQLSSRLNSSEVHVSDKRHFNRLPMPPVLPRTPSSSPKPGKNLVSSTSDTHPPLSRSGSSTQSTPKSQSDAVIPIITKPLPTISGSTHIPSAVSHTTLRFIYRTTTTSPTRVTSTIITPTASLKATSPTYPVPPSSTTAASATFTTSTTSTTAASSTFINPTSLRESTSSAYPFHITSTTPASSAYITHTAFLKAAISAQTLTPRPIIASSGSQVGTHTEDAISSTDTSISSSITARFSSTTITVPPVVTSSASITSSTPFTRDRSISTTSTTSLGRSTSRPADQLTTRSQSSNTPGYHAPSLHLITATPVSTRPHSFPIGPANIDSGKQHPNDTKGYANRNHTAGDSEGNGVKPAPETPNWYGAAKALLVPVVVSAAILLGCCCSVLLAFSWRDKRKGLYRTSWGKKRGSMRLVKYVIVKENF</sequence>
<feature type="compositionally biased region" description="Polar residues" evidence="5">
    <location>
        <begin position="422"/>
        <end position="433"/>
    </location>
</feature>
<evidence type="ECO:0000256" key="1">
    <source>
        <dbReference type="ARBA" id="ARBA00004370"/>
    </source>
</evidence>
<dbReference type="GeneID" id="108935988"/>
<feature type="chain" id="PRO_5034306110" description="MANSC domain-containing protein" evidence="7">
    <location>
        <begin position="20"/>
        <end position="561"/>
    </location>
</feature>
<evidence type="ECO:0000256" key="7">
    <source>
        <dbReference type="SAM" id="SignalP"/>
    </source>
</evidence>
<accession>A0A8C9R2C3</accession>
<dbReference type="GO" id="GO:0008544">
    <property type="term" value="P:epidermis development"/>
    <property type="evidence" value="ECO:0007669"/>
    <property type="project" value="TreeGrafter"/>
</dbReference>
<dbReference type="GO" id="GO:0005886">
    <property type="term" value="C:plasma membrane"/>
    <property type="evidence" value="ECO:0007669"/>
    <property type="project" value="TreeGrafter"/>
</dbReference>
<keyword evidence="10" id="KW-1185">Reference proteome</keyword>
<dbReference type="Pfam" id="PF07502">
    <property type="entry name" value="MANEC"/>
    <property type="match status" value="1"/>
</dbReference>
<feature type="region of interest" description="Disordered" evidence="5">
    <location>
        <begin position="460"/>
        <end position="493"/>
    </location>
</feature>
<protein>
    <recommendedName>
        <fullName evidence="8">MANSC domain-containing protein</fullName>
    </recommendedName>
</protein>
<feature type="domain" description="MANSC" evidence="8">
    <location>
        <begin position="34"/>
        <end position="114"/>
    </location>
</feature>
<evidence type="ECO:0000256" key="2">
    <source>
        <dbReference type="ARBA" id="ARBA00022729"/>
    </source>
</evidence>
<dbReference type="RefSeq" id="XP_029108318.1">
    <property type="nucleotide sequence ID" value="XM_029252485.1"/>
</dbReference>
<keyword evidence="4" id="KW-0325">Glycoprotein</keyword>
<dbReference type="OrthoDB" id="9447308at2759"/>
<dbReference type="SMART" id="SM00765">
    <property type="entry name" value="MANEC"/>
    <property type="match status" value="1"/>
</dbReference>
<dbReference type="GO" id="GO:0030198">
    <property type="term" value="P:extracellular matrix organization"/>
    <property type="evidence" value="ECO:0007669"/>
    <property type="project" value="TreeGrafter"/>
</dbReference>
<feature type="signal peptide" evidence="7">
    <location>
        <begin position="1"/>
        <end position="19"/>
    </location>
</feature>
<dbReference type="GO" id="GO:0004867">
    <property type="term" value="F:serine-type endopeptidase inhibitor activity"/>
    <property type="evidence" value="ECO:0007669"/>
    <property type="project" value="TreeGrafter"/>
</dbReference>
<name>A0A8C9R2C3_SCLFO</name>
<dbReference type="PANTHER" id="PTHR46750:SF2">
    <property type="entry name" value="MANSC DOMAIN-CONTAINING PROTEIN 4"/>
    <property type="match status" value="1"/>
</dbReference>
<evidence type="ECO:0000313" key="9">
    <source>
        <dbReference type="Ensembl" id="ENSSFOP00015003730.2"/>
    </source>
</evidence>
<proteinExistence type="predicted"/>
<dbReference type="InterPro" id="IPR011106">
    <property type="entry name" value="MANSC_N"/>
</dbReference>
<comment type="subcellular location">
    <subcellularLocation>
        <location evidence="1">Membrane</location>
    </subcellularLocation>
</comment>
<evidence type="ECO:0000256" key="4">
    <source>
        <dbReference type="ARBA" id="ARBA00023180"/>
    </source>
</evidence>
<reference evidence="9" key="3">
    <citation type="submission" date="2025-09" db="UniProtKB">
        <authorList>
            <consortium name="Ensembl"/>
        </authorList>
    </citation>
    <scope>IDENTIFICATION</scope>
</reference>
<keyword evidence="2 7" id="KW-0732">Signal</keyword>
<evidence type="ECO:0000259" key="8">
    <source>
        <dbReference type="PROSITE" id="PS50986"/>
    </source>
</evidence>
<feature type="compositionally biased region" description="Polar residues" evidence="5">
    <location>
        <begin position="169"/>
        <end position="207"/>
    </location>
</feature>
<feature type="region of interest" description="Disordered" evidence="5">
    <location>
        <begin position="156"/>
        <end position="209"/>
    </location>
</feature>
<dbReference type="Ensembl" id="ENSSFOT00015003793.2">
    <property type="protein sequence ID" value="ENSSFOP00015003730.2"/>
    <property type="gene ID" value="ENSSFOG00015002449.2"/>
</dbReference>